<protein>
    <submittedName>
        <fullName evidence="2">Uncharacterized protein</fullName>
    </submittedName>
</protein>
<accession>A0A9P5PEU9</accession>
<dbReference type="OrthoDB" id="2942715at2759"/>
<dbReference type="AlphaFoldDB" id="A0A9P5PEU9"/>
<comment type="caution">
    <text evidence="2">The sequence shown here is derived from an EMBL/GenBank/DDBJ whole genome shotgun (WGS) entry which is preliminary data.</text>
</comment>
<sequence>MTKKPFWTCLPFSFADTFSYIMPRENALLKVYDGLVGICYPNVQEGIFLTSPNMKTIPLLILKSLNQPQSVRLRHQLHYSEHDMLLNAQPFNDNLPFHSLICYPGAGNDTYIFWALLSEDDFEPIDGQRLSGAPLGHLSPTMIQELPPEFLKLFSSSASPRFVNDPDIRTLRPRVCHLLSRLTIQSLFEQAVMRWRIAQQMILFIKVQITWLVDVKLTFAEPDAWKVHSLRNVVGAVTEDSLVVERLYRISGTREHYKSGGMGGPKKPPLRMPYSRINFGDCTPVRVRVYNRSVEASWDRFRKMVVETWTIAFPAAIFAADLVQKGVDYSVKSNTPSNVQPSAPGAEIQSSPLSSRSLSSLQPPQKNRKPAAQRNKFFESESPIMPHALPQWVKASLSVSKKFKPECLTKE</sequence>
<evidence type="ECO:0000313" key="3">
    <source>
        <dbReference type="Proteomes" id="UP000772434"/>
    </source>
</evidence>
<evidence type="ECO:0000313" key="2">
    <source>
        <dbReference type="EMBL" id="KAF9062004.1"/>
    </source>
</evidence>
<dbReference type="Proteomes" id="UP000772434">
    <property type="component" value="Unassembled WGS sequence"/>
</dbReference>
<organism evidence="2 3">
    <name type="scientific">Rhodocollybia butyracea</name>
    <dbReference type="NCBI Taxonomy" id="206335"/>
    <lineage>
        <taxon>Eukaryota</taxon>
        <taxon>Fungi</taxon>
        <taxon>Dikarya</taxon>
        <taxon>Basidiomycota</taxon>
        <taxon>Agaricomycotina</taxon>
        <taxon>Agaricomycetes</taxon>
        <taxon>Agaricomycetidae</taxon>
        <taxon>Agaricales</taxon>
        <taxon>Marasmiineae</taxon>
        <taxon>Omphalotaceae</taxon>
        <taxon>Rhodocollybia</taxon>
    </lineage>
</organism>
<evidence type="ECO:0000256" key="1">
    <source>
        <dbReference type="SAM" id="MobiDB-lite"/>
    </source>
</evidence>
<reference evidence="2" key="1">
    <citation type="submission" date="2020-11" db="EMBL/GenBank/DDBJ databases">
        <authorList>
            <consortium name="DOE Joint Genome Institute"/>
            <person name="Ahrendt S."/>
            <person name="Riley R."/>
            <person name="Andreopoulos W."/>
            <person name="Labutti K."/>
            <person name="Pangilinan J."/>
            <person name="Ruiz-Duenas F.J."/>
            <person name="Barrasa J.M."/>
            <person name="Sanchez-Garcia M."/>
            <person name="Camarero S."/>
            <person name="Miyauchi S."/>
            <person name="Serrano A."/>
            <person name="Linde D."/>
            <person name="Babiker R."/>
            <person name="Drula E."/>
            <person name="Ayuso-Fernandez I."/>
            <person name="Pacheco R."/>
            <person name="Padilla G."/>
            <person name="Ferreira P."/>
            <person name="Barriuso J."/>
            <person name="Kellner H."/>
            <person name="Castanera R."/>
            <person name="Alfaro M."/>
            <person name="Ramirez L."/>
            <person name="Pisabarro A.G."/>
            <person name="Kuo A."/>
            <person name="Tritt A."/>
            <person name="Lipzen A."/>
            <person name="He G."/>
            <person name="Yan M."/>
            <person name="Ng V."/>
            <person name="Cullen D."/>
            <person name="Martin F."/>
            <person name="Rosso M.-N."/>
            <person name="Henrissat B."/>
            <person name="Hibbett D."/>
            <person name="Martinez A.T."/>
            <person name="Grigoriev I.V."/>
        </authorList>
    </citation>
    <scope>NUCLEOTIDE SEQUENCE</scope>
    <source>
        <strain evidence="2">AH 40177</strain>
    </source>
</reference>
<gene>
    <name evidence="2" type="ORF">BDP27DRAFT_1428352</name>
</gene>
<name>A0A9P5PEU9_9AGAR</name>
<feature type="region of interest" description="Disordered" evidence="1">
    <location>
        <begin position="334"/>
        <end position="382"/>
    </location>
</feature>
<dbReference type="EMBL" id="JADNRY010000184">
    <property type="protein sequence ID" value="KAF9062004.1"/>
    <property type="molecule type" value="Genomic_DNA"/>
</dbReference>
<feature type="compositionally biased region" description="Low complexity" evidence="1">
    <location>
        <begin position="349"/>
        <end position="365"/>
    </location>
</feature>
<keyword evidence="3" id="KW-1185">Reference proteome</keyword>
<proteinExistence type="predicted"/>